<gene>
    <name evidence="3" type="ORF">AB1Y20_007673</name>
</gene>
<comment type="caution">
    <text evidence="3">The sequence shown here is derived from an EMBL/GenBank/DDBJ whole genome shotgun (WGS) entry which is preliminary data.</text>
</comment>
<dbReference type="AlphaFoldDB" id="A0AB34IWS7"/>
<dbReference type="EMBL" id="JBGBPQ010000017">
    <property type="protein sequence ID" value="KAL1508079.1"/>
    <property type="molecule type" value="Genomic_DNA"/>
</dbReference>
<evidence type="ECO:0000256" key="2">
    <source>
        <dbReference type="SAM" id="Phobius"/>
    </source>
</evidence>
<organism evidence="3 4">
    <name type="scientific">Prymnesium parvum</name>
    <name type="common">Toxic golden alga</name>
    <dbReference type="NCBI Taxonomy" id="97485"/>
    <lineage>
        <taxon>Eukaryota</taxon>
        <taxon>Haptista</taxon>
        <taxon>Haptophyta</taxon>
        <taxon>Prymnesiophyceae</taxon>
        <taxon>Prymnesiales</taxon>
        <taxon>Prymnesiaceae</taxon>
        <taxon>Prymnesium</taxon>
    </lineage>
</organism>
<accession>A0AB34IWS7</accession>
<evidence type="ECO:0000256" key="1">
    <source>
        <dbReference type="SAM" id="MobiDB-lite"/>
    </source>
</evidence>
<protein>
    <submittedName>
        <fullName evidence="3">Uncharacterized protein</fullName>
    </submittedName>
</protein>
<dbReference type="Proteomes" id="UP001515480">
    <property type="component" value="Unassembled WGS sequence"/>
</dbReference>
<feature type="transmembrane region" description="Helical" evidence="2">
    <location>
        <begin position="51"/>
        <end position="70"/>
    </location>
</feature>
<evidence type="ECO:0000313" key="3">
    <source>
        <dbReference type="EMBL" id="KAL1508079.1"/>
    </source>
</evidence>
<sequence>MATPWAAQYRERSTEARAQAAREGPSLPWAKGAGSINSQALPRAHRSVRMAHSLGVLSCVVAAACILIAGPGMWSLGLIAAGALLARAGGAWLHGVLPALLVDSPHPPAPGEMSVVAANSLFSLSGLRQPVSAFRVEWDVLLENLAFTCTYGKRNCLTNDMYSGELSLGKIVSLVSAKLSEGVVRCN</sequence>
<keyword evidence="2" id="KW-0472">Membrane</keyword>
<keyword evidence="4" id="KW-1185">Reference proteome</keyword>
<keyword evidence="2" id="KW-0812">Transmembrane</keyword>
<reference evidence="3 4" key="1">
    <citation type="journal article" date="2024" name="Science">
        <title>Giant polyketide synthase enzymes in the biosynthesis of giant marine polyether toxins.</title>
        <authorList>
            <person name="Fallon T.R."/>
            <person name="Shende V.V."/>
            <person name="Wierzbicki I.H."/>
            <person name="Pendleton A.L."/>
            <person name="Watervoot N.F."/>
            <person name="Auber R.P."/>
            <person name="Gonzalez D.J."/>
            <person name="Wisecaver J.H."/>
            <person name="Moore B.S."/>
        </authorList>
    </citation>
    <scope>NUCLEOTIDE SEQUENCE [LARGE SCALE GENOMIC DNA]</scope>
    <source>
        <strain evidence="3 4">12B1</strain>
    </source>
</reference>
<name>A0AB34IWS7_PRYPA</name>
<keyword evidence="2" id="KW-1133">Transmembrane helix</keyword>
<feature type="region of interest" description="Disordered" evidence="1">
    <location>
        <begin position="1"/>
        <end position="31"/>
    </location>
</feature>
<evidence type="ECO:0000313" key="4">
    <source>
        <dbReference type="Proteomes" id="UP001515480"/>
    </source>
</evidence>
<proteinExistence type="predicted"/>